<evidence type="ECO:0000313" key="2">
    <source>
        <dbReference type="EMBL" id="RCX24980.1"/>
    </source>
</evidence>
<keyword evidence="3" id="KW-1185">Reference proteome</keyword>
<name>A0A369BTK1_9GAMM</name>
<dbReference type="AlphaFoldDB" id="A0A369BTK1"/>
<evidence type="ECO:0000259" key="1">
    <source>
        <dbReference type="Pfam" id="PF13924"/>
    </source>
</evidence>
<dbReference type="InterPro" id="IPR024311">
    <property type="entry name" value="Lipocalin-like"/>
</dbReference>
<organism evidence="2 3">
    <name type="scientific">Thioalbus denitrificans</name>
    <dbReference type="NCBI Taxonomy" id="547122"/>
    <lineage>
        <taxon>Bacteria</taxon>
        <taxon>Pseudomonadati</taxon>
        <taxon>Pseudomonadota</taxon>
        <taxon>Gammaproteobacteria</taxon>
        <taxon>Chromatiales</taxon>
        <taxon>Ectothiorhodospiraceae</taxon>
        <taxon>Thioalbus</taxon>
    </lineage>
</organism>
<dbReference type="OrthoDB" id="118834at2"/>
<evidence type="ECO:0000313" key="3">
    <source>
        <dbReference type="Proteomes" id="UP000252707"/>
    </source>
</evidence>
<protein>
    <submittedName>
        <fullName evidence="2">Lipocalin-like protein</fullName>
    </submittedName>
</protein>
<proteinExistence type="predicted"/>
<comment type="caution">
    <text evidence="2">The sequence shown here is derived from an EMBL/GenBank/DDBJ whole genome shotgun (WGS) entry which is preliminary data.</text>
</comment>
<reference evidence="2 3" key="1">
    <citation type="submission" date="2018-07" db="EMBL/GenBank/DDBJ databases">
        <title>Genomic Encyclopedia of Type Strains, Phase IV (KMG-IV): sequencing the most valuable type-strain genomes for metagenomic binning, comparative biology and taxonomic classification.</title>
        <authorList>
            <person name="Goeker M."/>
        </authorList>
    </citation>
    <scope>NUCLEOTIDE SEQUENCE [LARGE SCALE GENOMIC DNA]</scope>
    <source>
        <strain evidence="2 3">DSM 26407</strain>
    </source>
</reference>
<dbReference type="RefSeq" id="WP_114281039.1">
    <property type="nucleotide sequence ID" value="NZ_QPJY01000013.1"/>
</dbReference>
<feature type="domain" description="Lipocalin-like" evidence="1">
    <location>
        <begin position="8"/>
        <end position="142"/>
    </location>
</feature>
<dbReference type="Proteomes" id="UP000252707">
    <property type="component" value="Unassembled WGS sequence"/>
</dbReference>
<dbReference type="EMBL" id="QPJY01000013">
    <property type="protein sequence ID" value="RCX24980.1"/>
    <property type="molecule type" value="Genomic_DNA"/>
</dbReference>
<dbReference type="Pfam" id="PF13924">
    <property type="entry name" value="Lipocalin_5"/>
    <property type="match status" value="1"/>
</dbReference>
<accession>A0A369BTK1</accession>
<sequence length="143" mass="15749">MDTTDFTGTWKLVSFEARRSDGEVLHPMGREPIGRIVYDAKGNMAVVLSRPDRPLLSGPDKTRASLEEKGAALDSFEAYFGTYTVDATRRVVTHHVEGALFPNWAGTSQERFYAFAGDRLTLSTAPMAYGGGTMTGVLVWERL</sequence>
<gene>
    <name evidence="2" type="ORF">DFQ59_11376</name>
</gene>